<dbReference type="EMBL" id="JACXXJ020000004">
    <property type="protein sequence ID" value="MBF2714317.1"/>
    <property type="molecule type" value="Genomic_DNA"/>
</dbReference>
<keyword evidence="1" id="KW-0614">Plasmid</keyword>
<dbReference type="AlphaFoldDB" id="A0AAE2UPT8"/>
<protein>
    <submittedName>
        <fullName evidence="1">Uncharacterized protein</fullName>
    </submittedName>
</protein>
<dbReference type="Proteomes" id="UP000655037">
    <property type="component" value="Unassembled WGS sequence"/>
</dbReference>
<accession>A0AAE2UPT8</accession>
<reference evidence="1" key="1">
    <citation type="submission" date="2020-11" db="EMBL/GenBank/DDBJ databases">
        <title>Agrobacterium vitis strain K377 genome.</title>
        <authorList>
            <person name="Xi H."/>
        </authorList>
    </citation>
    <scope>NUCLEOTIDE SEQUENCE</scope>
    <source>
        <strain evidence="1">K377</strain>
        <plasmid evidence="1">unnamed3</plasmid>
    </source>
</reference>
<gene>
    <name evidence="1" type="ORF">IEI95_008720</name>
</gene>
<geneLocation type="plasmid" evidence="1">
    <name>unnamed3</name>
</geneLocation>
<comment type="caution">
    <text evidence="1">The sequence shown here is derived from an EMBL/GenBank/DDBJ whole genome shotgun (WGS) entry which is preliminary data.</text>
</comment>
<organism evidence="1 2">
    <name type="scientific">Agrobacterium vitis</name>
    <name type="common">Rhizobium vitis</name>
    <dbReference type="NCBI Taxonomy" id="373"/>
    <lineage>
        <taxon>Bacteria</taxon>
        <taxon>Pseudomonadati</taxon>
        <taxon>Pseudomonadota</taxon>
        <taxon>Alphaproteobacteria</taxon>
        <taxon>Hyphomicrobiales</taxon>
        <taxon>Rhizobiaceae</taxon>
        <taxon>Rhizobium/Agrobacterium group</taxon>
        <taxon>Agrobacterium</taxon>
    </lineage>
</organism>
<name>A0AAE2UPT8_AGRVI</name>
<dbReference type="RefSeq" id="WP_156538357.1">
    <property type="nucleotide sequence ID" value="NZ_JACXXJ020000004.1"/>
</dbReference>
<evidence type="ECO:0000313" key="2">
    <source>
        <dbReference type="Proteomes" id="UP000655037"/>
    </source>
</evidence>
<evidence type="ECO:0000313" key="1">
    <source>
        <dbReference type="EMBL" id="MBF2714317.1"/>
    </source>
</evidence>
<sequence>MTWDASKYFAKAKRYWSKASGLPRDDDQFLLYVSFFCEFFIRGALVLKSPILNADLSEDSLLYAAGADSSDNAKTVGLRVAITRLKAAYPDLKALNFDPIQVLVDARNRELHGENDEISAQDANQILPAVYLLAVKGTQSTQLDLVDLMGEEDANTASMAANAFLKDRSQRVRSDVRNAKDRFYERSPQEQAELRKKEVGFGYAVQTNGAHLKAHKCPACGSQAVLGGKPVGVSREFLRDGSLMYETRVLPTAFICNVCDLKLNGLAELMAAGFPHEITTLDERDPVEFFNVDPMDYVDTDEIIREYGEEMNGGYQDE</sequence>
<proteinExistence type="predicted"/>